<evidence type="ECO:0000313" key="1">
    <source>
        <dbReference type="EMBL" id="PFG30393.1"/>
    </source>
</evidence>
<dbReference type="Proteomes" id="UP000221369">
    <property type="component" value="Unassembled WGS sequence"/>
</dbReference>
<organism evidence="1 2">
    <name type="scientific">Paramicrobacterium agarici</name>
    <dbReference type="NCBI Taxonomy" id="630514"/>
    <lineage>
        <taxon>Bacteria</taxon>
        <taxon>Bacillati</taxon>
        <taxon>Actinomycetota</taxon>
        <taxon>Actinomycetes</taxon>
        <taxon>Micrococcales</taxon>
        <taxon>Microbacteriaceae</taxon>
        <taxon>Paramicrobacterium</taxon>
    </lineage>
</organism>
<reference evidence="1 2" key="1">
    <citation type="submission" date="2017-10" db="EMBL/GenBank/DDBJ databases">
        <title>Sequencing the genomes of 1000 actinobacteria strains.</title>
        <authorList>
            <person name="Klenk H.-P."/>
        </authorList>
    </citation>
    <scope>NUCLEOTIDE SEQUENCE [LARGE SCALE GENOMIC DNA]</scope>
    <source>
        <strain evidence="1 2">DSM 21798</strain>
    </source>
</reference>
<keyword evidence="2" id="KW-1185">Reference proteome</keyword>
<accession>A0A2A9DUX0</accession>
<sequence length="315" mass="35145">MTRSLTPLPASLGTHFSVATAVKRGVTHGRLRAVDLESPFYGVRMLVDDAVEEEPGPEELIRRQARAYSPRMRDVDFLSHSTAAALHRAPLPLKTDTQIHVSTFRPARAPRTRGVIGHSASTEVPVATVNGVRVSEPAETWAMLGLSLDVPWLVAVGDYFCRVWREGYGRPNAESVPLATPEKLARALNSCRRLGAAKLREALPFVRCDSWSPRESLTRFIMVTNGLPEPVLNSDFYDARGGHLACIDMAYPEYKVAVEYQGRVHGVQYSHDIERIERLRADGWIVVQVSSELFNEPDTLVRRVRSALRSRGWHG</sequence>
<dbReference type="AlphaFoldDB" id="A0A2A9DUX0"/>
<name>A0A2A9DUX0_9MICO</name>
<gene>
    <name evidence="1" type="ORF">ATJ78_1322</name>
</gene>
<dbReference type="EMBL" id="PDJE01000001">
    <property type="protein sequence ID" value="PFG30393.1"/>
    <property type="molecule type" value="Genomic_DNA"/>
</dbReference>
<protein>
    <recommendedName>
        <fullName evidence="3">Very-short-patch-repair endonuclease</fullName>
    </recommendedName>
</protein>
<evidence type="ECO:0008006" key="3">
    <source>
        <dbReference type="Google" id="ProtNLM"/>
    </source>
</evidence>
<proteinExistence type="predicted"/>
<comment type="caution">
    <text evidence="1">The sequence shown here is derived from an EMBL/GenBank/DDBJ whole genome shotgun (WGS) entry which is preliminary data.</text>
</comment>
<evidence type="ECO:0000313" key="2">
    <source>
        <dbReference type="Proteomes" id="UP000221369"/>
    </source>
</evidence>